<dbReference type="RefSeq" id="WP_166910776.1">
    <property type="nucleotide sequence ID" value="NZ_JAASRS010000001.1"/>
</dbReference>
<protein>
    <submittedName>
        <fullName evidence="1">Uncharacterized protein</fullName>
    </submittedName>
</protein>
<comment type="caution">
    <text evidence="1">The sequence shown here is derived from an EMBL/GenBank/DDBJ whole genome shotgun (WGS) entry which is preliminary data.</text>
</comment>
<dbReference type="EMBL" id="JAASRS010000001">
    <property type="protein sequence ID" value="NIK15745.1"/>
    <property type="molecule type" value="Genomic_DNA"/>
</dbReference>
<keyword evidence="2" id="KW-1185">Reference proteome</keyword>
<dbReference type="Proteomes" id="UP000532769">
    <property type="component" value="Unassembled WGS sequence"/>
</dbReference>
<accession>A0A846MJE2</accession>
<name>A0A846MJE2_9BACL</name>
<sequence length="60" mass="6986">MKTVKLTDEELAIIKTVLTMQIKDIDREIRFAQAGGKNIESLIEIQQQYKNVFEILNYAE</sequence>
<proteinExistence type="predicted"/>
<gene>
    <name evidence="1" type="ORF">BDD39_002255</name>
</gene>
<organism evidence="1 2">
    <name type="scientific">Saccharococcus thermophilus</name>
    <dbReference type="NCBI Taxonomy" id="29396"/>
    <lineage>
        <taxon>Bacteria</taxon>
        <taxon>Bacillati</taxon>
        <taxon>Bacillota</taxon>
        <taxon>Bacilli</taxon>
        <taxon>Bacillales</taxon>
        <taxon>Anoxybacillaceae</taxon>
        <taxon>Saccharococcus</taxon>
    </lineage>
</organism>
<dbReference type="AlphaFoldDB" id="A0A846MJE2"/>
<reference evidence="1 2" key="1">
    <citation type="submission" date="2020-03" db="EMBL/GenBank/DDBJ databases">
        <title>Genomic Encyclopedia of Archaeal and Bacterial Type Strains, Phase II (KMG-II): from individual species to whole genera.</title>
        <authorList>
            <person name="Goeker M."/>
        </authorList>
    </citation>
    <scope>NUCLEOTIDE SEQUENCE [LARGE SCALE GENOMIC DNA]</scope>
    <source>
        <strain evidence="1 2">DSM 4749</strain>
    </source>
</reference>
<evidence type="ECO:0000313" key="2">
    <source>
        <dbReference type="Proteomes" id="UP000532769"/>
    </source>
</evidence>
<evidence type="ECO:0000313" key="1">
    <source>
        <dbReference type="EMBL" id="NIK15745.1"/>
    </source>
</evidence>